<reference evidence="2 3" key="1">
    <citation type="submission" date="2020-06" db="EMBL/GenBank/DDBJ databases">
        <title>Actinomadura xiongansis sp. nov., isolated from soil of Baiyangdian.</title>
        <authorList>
            <person name="Zhang X."/>
        </authorList>
    </citation>
    <scope>NUCLEOTIDE SEQUENCE [LARGE SCALE GENOMIC DNA]</scope>
    <source>
        <strain evidence="2 3">HBUM206468</strain>
    </source>
</reference>
<evidence type="ECO:0000256" key="1">
    <source>
        <dbReference type="SAM" id="MobiDB-lite"/>
    </source>
</evidence>
<feature type="region of interest" description="Disordered" evidence="1">
    <location>
        <begin position="1"/>
        <end position="29"/>
    </location>
</feature>
<dbReference type="RefSeq" id="WP_187247493.1">
    <property type="nucleotide sequence ID" value="NZ_JABVEC010000041.1"/>
</dbReference>
<dbReference type="Proteomes" id="UP000805614">
    <property type="component" value="Unassembled WGS sequence"/>
</dbReference>
<keyword evidence="3" id="KW-1185">Reference proteome</keyword>
<comment type="caution">
    <text evidence="2">The sequence shown here is derived from an EMBL/GenBank/DDBJ whole genome shotgun (WGS) entry which is preliminary data.</text>
</comment>
<name>A0ABR7M090_9ACTN</name>
<dbReference type="EMBL" id="JABVEC010000041">
    <property type="protein sequence ID" value="MBC6470451.1"/>
    <property type="molecule type" value="Genomic_DNA"/>
</dbReference>
<proteinExistence type="predicted"/>
<protein>
    <submittedName>
        <fullName evidence="2">Uncharacterized protein</fullName>
    </submittedName>
</protein>
<evidence type="ECO:0000313" key="2">
    <source>
        <dbReference type="EMBL" id="MBC6470451.1"/>
    </source>
</evidence>
<sequence length="52" mass="5030">MSAHTTQQTAPPPPAEGAAGEPPAVLPVPPAPVLVVLGTEDAPACSDGICLS</sequence>
<accession>A0ABR7M090</accession>
<organism evidence="2 3">
    <name type="scientific">Actinomadura alba</name>
    <dbReference type="NCBI Taxonomy" id="406431"/>
    <lineage>
        <taxon>Bacteria</taxon>
        <taxon>Bacillati</taxon>
        <taxon>Actinomycetota</taxon>
        <taxon>Actinomycetes</taxon>
        <taxon>Streptosporangiales</taxon>
        <taxon>Thermomonosporaceae</taxon>
        <taxon>Actinomadura</taxon>
    </lineage>
</organism>
<gene>
    <name evidence="2" type="ORF">HKK74_33925</name>
</gene>
<evidence type="ECO:0000313" key="3">
    <source>
        <dbReference type="Proteomes" id="UP000805614"/>
    </source>
</evidence>